<gene>
    <name evidence="2" type="ORF">AcdelDRAFT_0823</name>
</gene>
<proteinExistence type="predicted"/>
<dbReference type="InterPro" id="IPR015032">
    <property type="entry name" value="ThsB__TIR-like_domain"/>
</dbReference>
<protein>
    <recommendedName>
        <fullName evidence="1">Thoeris protein ThsB TIR-like domain-containing protein</fullName>
    </recommendedName>
</protein>
<sequence length="129" mass="14791">MPTRKRLFVSFDYDNDETLKTFLIGQSKHEDTPFEVTDASVKEHLTGDWQDKVKGRISRADVVCVLCGTKTHTAKGVSIEYLIAKQLGKPLFLLKGYRDAECTRPRGAENEKMYNWTWENLKTLIHGGR</sequence>
<dbReference type="PATRIC" id="fig|573060.9.peg.4378"/>
<comment type="caution">
    <text evidence="2">The sequence shown here is derived from an EMBL/GenBank/DDBJ whole genome shotgun (WGS) entry which is preliminary data.</text>
</comment>
<reference evidence="2 3" key="1">
    <citation type="submission" date="2009-05" db="EMBL/GenBank/DDBJ databases">
        <title>The draft genome of Acidovorax delafieldii 2AN.</title>
        <authorList>
            <consortium name="US DOE Joint Genome Institute (JGI-PGF)"/>
            <person name="Lucas S."/>
            <person name="Copeland A."/>
            <person name="Lapidus A."/>
            <person name="Glavina del Rio T."/>
            <person name="Tice H."/>
            <person name="Bruce D."/>
            <person name="Goodwin L."/>
            <person name="Pitluck S."/>
            <person name="Larimer F."/>
            <person name="Land M.L."/>
            <person name="Hauser L."/>
            <person name="Shelobolina E.S."/>
            <person name="Picardal F."/>
            <person name="Roden E."/>
            <person name="Emerson D."/>
        </authorList>
    </citation>
    <scope>NUCLEOTIDE SEQUENCE [LARGE SCALE GENOMIC DNA]</scope>
    <source>
        <strain evidence="2 3">2AN</strain>
    </source>
</reference>
<name>C5T1P3_ACIDE</name>
<dbReference type="Pfam" id="PF08937">
    <property type="entry name" value="ThsB_TIR"/>
    <property type="match status" value="1"/>
</dbReference>
<organism evidence="2 3">
    <name type="scientific">Acidovorax delafieldii 2AN</name>
    <dbReference type="NCBI Taxonomy" id="573060"/>
    <lineage>
        <taxon>Bacteria</taxon>
        <taxon>Pseudomonadati</taxon>
        <taxon>Pseudomonadota</taxon>
        <taxon>Betaproteobacteria</taxon>
        <taxon>Burkholderiales</taxon>
        <taxon>Comamonadaceae</taxon>
        <taxon>Acidovorax</taxon>
    </lineage>
</organism>
<accession>C5T1P3</accession>
<evidence type="ECO:0000259" key="1">
    <source>
        <dbReference type="Pfam" id="PF08937"/>
    </source>
</evidence>
<dbReference type="OrthoDB" id="9809731at2"/>
<feature type="domain" description="Thoeris protein ThsB TIR-like" evidence="1">
    <location>
        <begin position="8"/>
        <end position="93"/>
    </location>
</feature>
<evidence type="ECO:0000313" key="2">
    <source>
        <dbReference type="EMBL" id="EER61611.1"/>
    </source>
</evidence>
<dbReference type="Proteomes" id="UP000003856">
    <property type="component" value="Unassembled WGS sequence"/>
</dbReference>
<keyword evidence="3" id="KW-1185">Reference proteome</keyword>
<dbReference type="RefSeq" id="WP_005793675.1">
    <property type="nucleotide sequence ID" value="NZ_ACQT01000013.1"/>
</dbReference>
<evidence type="ECO:0000313" key="3">
    <source>
        <dbReference type="Proteomes" id="UP000003856"/>
    </source>
</evidence>
<dbReference type="Gene3D" id="3.40.50.9200">
    <property type="entry name" value="Hypothetical protein MTH538"/>
    <property type="match status" value="1"/>
</dbReference>
<dbReference type="EMBL" id="ACQT01000013">
    <property type="protein sequence ID" value="EER61611.1"/>
    <property type="molecule type" value="Genomic_DNA"/>
</dbReference>
<dbReference type="AlphaFoldDB" id="C5T1P3"/>
<dbReference type="InterPro" id="IPR036490">
    <property type="entry name" value="ThsB_TIR-like_sf"/>
</dbReference>
<dbReference type="SUPFAM" id="SSF52206">
    <property type="entry name" value="Hypothetical protein MTH538"/>
    <property type="match status" value="1"/>
</dbReference>